<proteinExistence type="predicted"/>
<keyword evidence="1" id="KW-0812">Transmembrane</keyword>
<name>A0A926D3Z4_9FIRM</name>
<keyword evidence="1" id="KW-0472">Membrane</keyword>
<protein>
    <submittedName>
        <fullName evidence="2">Energy coupling factor transporter S component ThiW</fullName>
    </submittedName>
</protein>
<dbReference type="Gene3D" id="1.10.1760.20">
    <property type="match status" value="1"/>
</dbReference>
<evidence type="ECO:0000313" key="3">
    <source>
        <dbReference type="Proteomes" id="UP000623172"/>
    </source>
</evidence>
<dbReference type="NCBIfam" id="TIGR02359">
    <property type="entry name" value="thiW"/>
    <property type="match status" value="1"/>
</dbReference>
<comment type="caution">
    <text evidence="2">The sequence shown here is derived from an EMBL/GenBank/DDBJ whole genome shotgun (WGS) entry which is preliminary data.</text>
</comment>
<sequence>MDKVNVKKLTLAAVLIAIGVVCSTFAIPVGFSKCFPIQHLVNVLSAMLLGPWYALGNAFVISLLRNLMGTGTLLAFPGSMVGAFLAGLMFMKFRKVWSAFIGEIVGTGIIGAILCYPIALLIMHNTSAALFGYVIPFGISSLGGAILAVLIYFALDRTGVLAHFNGGMAYEKTSNHRRLG</sequence>
<keyword evidence="1" id="KW-1133">Transmembrane helix</keyword>
<feature type="transmembrane region" description="Helical" evidence="1">
    <location>
        <begin position="71"/>
        <end position="91"/>
    </location>
</feature>
<dbReference type="Proteomes" id="UP000623172">
    <property type="component" value="Unassembled WGS sequence"/>
</dbReference>
<evidence type="ECO:0000256" key="1">
    <source>
        <dbReference type="SAM" id="Phobius"/>
    </source>
</evidence>
<dbReference type="PIRSF" id="PIRSF024534">
    <property type="entry name" value="ThiW"/>
    <property type="match status" value="1"/>
</dbReference>
<dbReference type="AlphaFoldDB" id="A0A926D3Z4"/>
<dbReference type="RefSeq" id="WP_249315800.1">
    <property type="nucleotide sequence ID" value="NZ_JACRSR010000001.1"/>
</dbReference>
<gene>
    <name evidence="2" type="primary">thiW</name>
    <name evidence="2" type="ORF">H8696_05615</name>
</gene>
<feature type="transmembrane region" description="Helical" evidence="1">
    <location>
        <begin position="130"/>
        <end position="155"/>
    </location>
</feature>
<dbReference type="Pfam" id="PF09512">
    <property type="entry name" value="ThiW"/>
    <property type="match status" value="1"/>
</dbReference>
<organism evidence="2 3">
    <name type="scientific">Gehongia tenuis</name>
    <dbReference type="NCBI Taxonomy" id="2763655"/>
    <lineage>
        <taxon>Bacteria</taxon>
        <taxon>Bacillati</taxon>
        <taxon>Bacillota</taxon>
        <taxon>Clostridia</taxon>
        <taxon>Christensenellales</taxon>
        <taxon>Christensenellaceae</taxon>
        <taxon>Gehongia</taxon>
    </lineage>
</organism>
<feature type="transmembrane region" description="Helical" evidence="1">
    <location>
        <begin position="12"/>
        <end position="31"/>
    </location>
</feature>
<feature type="transmembrane region" description="Helical" evidence="1">
    <location>
        <begin position="97"/>
        <end position="123"/>
    </location>
</feature>
<evidence type="ECO:0000313" key="2">
    <source>
        <dbReference type="EMBL" id="MBC8531323.1"/>
    </source>
</evidence>
<keyword evidence="3" id="KW-1185">Reference proteome</keyword>
<accession>A0A926D3Z4</accession>
<dbReference type="InterPro" id="IPR012652">
    <property type="entry name" value="ThiW"/>
</dbReference>
<reference evidence="2" key="1">
    <citation type="submission" date="2020-08" db="EMBL/GenBank/DDBJ databases">
        <title>Genome public.</title>
        <authorList>
            <person name="Liu C."/>
            <person name="Sun Q."/>
        </authorList>
    </citation>
    <scope>NUCLEOTIDE SEQUENCE</scope>
    <source>
        <strain evidence="2">NSJ-53</strain>
    </source>
</reference>
<feature type="transmembrane region" description="Helical" evidence="1">
    <location>
        <begin position="43"/>
        <end position="64"/>
    </location>
</feature>
<dbReference type="EMBL" id="JACRSR010000001">
    <property type="protein sequence ID" value="MBC8531323.1"/>
    <property type="molecule type" value="Genomic_DNA"/>
</dbReference>